<evidence type="ECO:0000256" key="2">
    <source>
        <dbReference type="ARBA" id="ARBA00022801"/>
    </source>
</evidence>
<dbReference type="EMBL" id="JASBRG010000007">
    <property type="protein sequence ID" value="MDI3321121.1"/>
    <property type="molecule type" value="Genomic_DNA"/>
</dbReference>
<sequence length="493" mass="53796">MKFLRLTIVLGAMSLCMSAFAQDKDMTWYVKNAPFAMPQTVIPSFPSKTFNIVDYGGVNDGHSLNTQAFDKVITACSQAGGGRVIIPPGVWLTAPIQLKSNVDLHVMRGAIVLFTPDRNLFPMIKSGSGYMVQPPVYGANLENVAITGEGIFDGSGESWRPLKKSKATEAQWKQWNKTGVVSKDGSVWWPSKEAMNGEEYLKTLKGKKDATEADYLPAKDFLRPKLVVITGSKNVLIDGPTFKNSPNFVLNPQNCVNLTIRNIQVNNEWWAQNGDGIDISASKNVVIYKCTVNAGDDGICMKSSGGKNGEAQLQNVVIADCIVYHAHGGFVIGSNTDGGMKNVFVSNCNFIGTDIGIRVKSNAGRGGLVRDIYIDNIFMHDIQDEAILFDTYYDNVGAGQDKEKVKNVATDKVPEFCNFYISNVVCNKAETAFSITGLPEMPVHNLEFKNVVISAKDGFVSKDASNISLKNVKIITDANPVFKTVSSKNINVQ</sequence>
<dbReference type="GO" id="GO:0016787">
    <property type="term" value="F:hydrolase activity"/>
    <property type="evidence" value="ECO:0007669"/>
    <property type="project" value="UniProtKB-KW"/>
</dbReference>
<evidence type="ECO:0000256" key="1">
    <source>
        <dbReference type="ARBA" id="ARBA00008834"/>
    </source>
</evidence>
<evidence type="ECO:0000313" key="7">
    <source>
        <dbReference type="Proteomes" id="UP001226434"/>
    </source>
</evidence>
<dbReference type="InterPro" id="IPR000743">
    <property type="entry name" value="Glyco_hydro_28"/>
</dbReference>
<keyword evidence="5" id="KW-0732">Signal</keyword>
<protein>
    <submittedName>
        <fullName evidence="6">Glycoside hydrolase family 28 protein</fullName>
    </submittedName>
</protein>
<feature type="signal peptide" evidence="5">
    <location>
        <begin position="1"/>
        <end position="21"/>
    </location>
</feature>
<dbReference type="Pfam" id="PF00295">
    <property type="entry name" value="Glyco_hydro_28"/>
    <property type="match status" value="1"/>
</dbReference>
<dbReference type="PANTHER" id="PTHR31339">
    <property type="entry name" value="PECTIN LYASE-RELATED"/>
    <property type="match status" value="1"/>
</dbReference>
<keyword evidence="3 4" id="KW-0326">Glycosidase</keyword>
<evidence type="ECO:0000256" key="4">
    <source>
        <dbReference type="RuleBase" id="RU361169"/>
    </source>
</evidence>
<dbReference type="Gene3D" id="2.160.20.10">
    <property type="entry name" value="Single-stranded right-handed beta-helix, Pectin lyase-like"/>
    <property type="match status" value="1"/>
</dbReference>
<dbReference type="Proteomes" id="UP001226434">
    <property type="component" value="Unassembled WGS sequence"/>
</dbReference>
<dbReference type="InterPro" id="IPR011050">
    <property type="entry name" value="Pectin_lyase_fold/virulence"/>
</dbReference>
<comment type="caution">
    <text evidence="6">The sequence shown here is derived from an EMBL/GenBank/DDBJ whole genome shotgun (WGS) entry which is preliminary data.</text>
</comment>
<feature type="chain" id="PRO_5046272317" evidence="5">
    <location>
        <begin position="22"/>
        <end position="493"/>
    </location>
</feature>
<evidence type="ECO:0000256" key="5">
    <source>
        <dbReference type="SAM" id="SignalP"/>
    </source>
</evidence>
<dbReference type="InterPro" id="IPR006626">
    <property type="entry name" value="PbH1"/>
</dbReference>
<reference evidence="6 7" key="1">
    <citation type="submission" date="2023-05" db="EMBL/GenBank/DDBJ databases">
        <title>Genome sequence of Pinibacter sp. MAH-24.</title>
        <authorList>
            <person name="Huq M.A."/>
        </authorList>
    </citation>
    <scope>NUCLEOTIDE SEQUENCE [LARGE SCALE GENOMIC DNA]</scope>
    <source>
        <strain evidence="6 7">MAH-24</strain>
    </source>
</reference>
<organism evidence="6 7">
    <name type="scientific">Pinibacter soli</name>
    <dbReference type="NCBI Taxonomy" id="3044211"/>
    <lineage>
        <taxon>Bacteria</taxon>
        <taxon>Pseudomonadati</taxon>
        <taxon>Bacteroidota</taxon>
        <taxon>Chitinophagia</taxon>
        <taxon>Chitinophagales</taxon>
        <taxon>Chitinophagaceae</taxon>
        <taxon>Pinibacter</taxon>
    </lineage>
</organism>
<comment type="similarity">
    <text evidence="1 4">Belongs to the glycosyl hydrolase 28 family.</text>
</comment>
<proteinExistence type="inferred from homology"/>
<accession>A0ABT6RF79</accession>
<dbReference type="SMART" id="SM00710">
    <property type="entry name" value="PbH1"/>
    <property type="match status" value="4"/>
</dbReference>
<evidence type="ECO:0000256" key="3">
    <source>
        <dbReference type="ARBA" id="ARBA00023295"/>
    </source>
</evidence>
<evidence type="ECO:0000313" key="6">
    <source>
        <dbReference type="EMBL" id="MDI3321121.1"/>
    </source>
</evidence>
<dbReference type="InterPro" id="IPR012334">
    <property type="entry name" value="Pectin_lyas_fold"/>
</dbReference>
<dbReference type="SUPFAM" id="SSF51126">
    <property type="entry name" value="Pectin lyase-like"/>
    <property type="match status" value="1"/>
</dbReference>
<name>A0ABT6RF79_9BACT</name>
<keyword evidence="2 4" id="KW-0378">Hydrolase</keyword>
<dbReference type="RefSeq" id="WP_282335230.1">
    <property type="nucleotide sequence ID" value="NZ_JASBRG010000007.1"/>
</dbReference>
<keyword evidence="7" id="KW-1185">Reference proteome</keyword>
<dbReference type="InterPro" id="IPR051801">
    <property type="entry name" value="GH28_Enzymes"/>
</dbReference>
<dbReference type="PANTHER" id="PTHR31339:SF9">
    <property type="entry name" value="PLASMIN AND FIBRONECTIN-BINDING PROTEIN A"/>
    <property type="match status" value="1"/>
</dbReference>
<gene>
    <name evidence="6" type="ORF">QJ048_15110</name>
</gene>